<sequence>MDGISLDKASDWLLLVAALVTSMVIFSFLFRILRTVIGSIITLAIVAIVVQFVFGITPAELLNDATRFAQSLWQKFGY</sequence>
<reference evidence="2" key="2">
    <citation type="journal article" date="2022" name="Microbiol. Resour. Announc.">
        <title>Metagenome Sequencing to Explore Phylogenomics of Terrestrial Cyanobacteria.</title>
        <authorList>
            <person name="Ward R.D."/>
            <person name="Stajich J.E."/>
            <person name="Johansen J.R."/>
            <person name="Huntemann M."/>
            <person name="Clum A."/>
            <person name="Foster B."/>
            <person name="Foster B."/>
            <person name="Roux S."/>
            <person name="Palaniappan K."/>
            <person name="Varghese N."/>
            <person name="Mukherjee S."/>
            <person name="Reddy T.B.K."/>
            <person name="Daum C."/>
            <person name="Copeland A."/>
            <person name="Chen I.A."/>
            <person name="Ivanova N.N."/>
            <person name="Kyrpides N.C."/>
            <person name="Shapiro N."/>
            <person name="Eloe-Fadrosh E.A."/>
            <person name="Pietrasiak N."/>
        </authorList>
    </citation>
    <scope>NUCLEOTIDE SEQUENCE</scope>
    <source>
        <strain evidence="2">GSE-TBD4-15B</strain>
    </source>
</reference>
<name>A0A951U3N3_9CYAN</name>
<accession>A0A951U3N3</accession>
<organism evidence="2 3">
    <name type="scientific">Pegethrix bostrychoides GSE-TBD4-15B</name>
    <dbReference type="NCBI Taxonomy" id="2839662"/>
    <lineage>
        <taxon>Bacteria</taxon>
        <taxon>Bacillati</taxon>
        <taxon>Cyanobacteriota</taxon>
        <taxon>Cyanophyceae</taxon>
        <taxon>Oculatellales</taxon>
        <taxon>Oculatellaceae</taxon>
        <taxon>Pegethrix</taxon>
    </lineage>
</organism>
<proteinExistence type="predicted"/>
<reference evidence="2" key="1">
    <citation type="submission" date="2021-05" db="EMBL/GenBank/DDBJ databases">
        <authorList>
            <person name="Pietrasiak N."/>
            <person name="Ward R."/>
            <person name="Stajich J.E."/>
            <person name="Kurbessoian T."/>
        </authorList>
    </citation>
    <scope>NUCLEOTIDE SEQUENCE</scope>
    <source>
        <strain evidence="2">GSE-TBD4-15B</strain>
    </source>
</reference>
<dbReference type="AlphaFoldDB" id="A0A951U3N3"/>
<evidence type="ECO:0000313" key="2">
    <source>
        <dbReference type="EMBL" id="MBW4464760.1"/>
    </source>
</evidence>
<comment type="caution">
    <text evidence="2">The sequence shown here is derived from an EMBL/GenBank/DDBJ whole genome shotgun (WGS) entry which is preliminary data.</text>
</comment>
<keyword evidence="1" id="KW-0472">Membrane</keyword>
<evidence type="ECO:0000313" key="3">
    <source>
        <dbReference type="Proteomes" id="UP000707356"/>
    </source>
</evidence>
<dbReference type="EMBL" id="JAHHHV010000020">
    <property type="protein sequence ID" value="MBW4464760.1"/>
    <property type="molecule type" value="Genomic_DNA"/>
</dbReference>
<gene>
    <name evidence="2" type="ORF">KME07_04880</name>
</gene>
<keyword evidence="1" id="KW-0812">Transmembrane</keyword>
<feature type="transmembrane region" description="Helical" evidence="1">
    <location>
        <begin position="12"/>
        <end position="30"/>
    </location>
</feature>
<dbReference type="Proteomes" id="UP000707356">
    <property type="component" value="Unassembled WGS sequence"/>
</dbReference>
<protein>
    <submittedName>
        <fullName evidence="2">Uncharacterized protein</fullName>
    </submittedName>
</protein>
<keyword evidence="1" id="KW-1133">Transmembrane helix</keyword>
<feature type="transmembrane region" description="Helical" evidence="1">
    <location>
        <begin position="36"/>
        <end position="57"/>
    </location>
</feature>
<evidence type="ECO:0000256" key="1">
    <source>
        <dbReference type="SAM" id="Phobius"/>
    </source>
</evidence>